<dbReference type="AlphaFoldDB" id="K7R258"/>
<dbReference type="PATRIC" id="fig|751945.3.peg.2333"/>
<reference evidence="2 3" key="1">
    <citation type="journal article" date="2013" name="Genome Announc.">
        <title>Whole Genome Sequencing of Thermus oshimai JL-2 and Thermus thermophilus JL-18, Incomplete Denitrifiers from the United States Great Basin.</title>
        <authorList>
            <person name="Murugapiran S.K."/>
            <person name="Huntemann M."/>
            <person name="Wei C.L."/>
            <person name="Han J."/>
            <person name="Detter J.C."/>
            <person name="Han C.S."/>
            <person name="Erkkila T.H."/>
            <person name="Teshima H."/>
            <person name="Chen A."/>
            <person name="Kyrpides N."/>
            <person name="Mavrommatis K."/>
            <person name="Markowitz V."/>
            <person name="Szeto E."/>
            <person name="Ivanova N."/>
            <person name="Pagani I."/>
            <person name="Lam J."/>
            <person name="McDonald A.I."/>
            <person name="Dodsworth J.A."/>
            <person name="Pati A."/>
            <person name="Goodwin L."/>
            <person name="Peters L."/>
            <person name="Pitluck S."/>
            <person name="Woyke T."/>
            <person name="Hedlund B.P."/>
        </authorList>
    </citation>
    <scope>NUCLEOTIDE SEQUENCE</scope>
    <source>
        <strain evidence="2 3">JL-2</strain>
        <plasmid evidence="2">pTHEOS01</plasmid>
    </source>
</reference>
<sequence>MRVLFFGDVVGRPGLDLLKAALPELLEAYRPTFVVANGENLELFFPPGGTLEAHLSDLEELVRMGVDAFTGGNHSFDPPWAPQALAHPRVLRPHNAGPHAPGRGVVRLRKGGEELLLVNLAGRSALPWIVEEPFVSLERILEAEGYPPTLVDLHSESVFEKMGVAYMFAGRVGALLGTHTHVPTTDARILPGGTAYVSDVGMVGPDGGMQGYRPELLVERLRSRRPFLAPQGASPYAEGPLRLSFVLVDLEGPRARGILHESHIQDPAPQTGTESGAPRGPGAPRS</sequence>
<dbReference type="Proteomes" id="UP000000211">
    <property type="component" value="Plasmid pTHEOS01"/>
</dbReference>
<name>K7R258_THEOS</name>
<dbReference type="PANTHER" id="PTHR36303">
    <property type="entry name" value="2',3'-CYCLIC-NUCLEOTIDE 2'-PHOSPHODIESTERASE"/>
    <property type="match status" value="1"/>
</dbReference>
<keyword evidence="2" id="KW-0614">Plasmid</keyword>
<organism evidence="2 3">
    <name type="scientific">Thermus oshimai JL-2</name>
    <dbReference type="NCBI Taxonomy" id="751945"/>
    <lineage>
        <taxon>Bacteria</taxon>
        <taxon>Thermotogati</taxon>
        <taxon>Deinococcota</taxon>
        <taxon>Deinococci</taxon>
        <taxon>Thermales</taxon>
        <taxon>Thermaceae</taxon>
        <taxon>Thermus</taxon>
    </lineage>
</organism>
<keyword evidence="3" id="KW-1185">Reference proteome</keyword>
<accession>K7R258</accession>
<proteinExistence type="predicted"/>
<dbReference type="EMBL" id="CP003250">
    <property type="protein sequence ID" value="AFV77375.1"/>
    <property type="molecule type" value="Genomic_DNA"/>
</dbReference>
<dbReference type="HOGENOM" id="CLU_068238_0_0_0"/>
<dbReference type="Gene3D" id="3.60.21.10">
    <property type="match status" value="1"/>
</dbReference>
<dbReference type="GO" id="GO:0004113">
    <property type="term" value="F:2',3'-cyclic-nucleotide 3'-phosphodiesterase activity"/>
    <property type="evidence" value="ECO:0007669"/>
    <property type="project" value="TreeGrafter"/>
</dbReference>
<dbReference type="KEGG" id="tos:Theos_2393"/>
<protein>
    <recommendedName>
        <fullName evidence="4">Metallophosphoesterase, MG_246/BB_0505 family</fullName>
    </recommendedName>
</protein>
<dbReference type="Pfam" id="PF13277">
    <property type="entry name" value="YmdB"/>
    <property type="match status" value="1"/>
</dbReference>
<evidence type="ECO:0000313" key="2">
    <source>
        <dbReference type="EMBL" id="AFV77375.1"/>
    </source>
</evidence>
<dbReference type="InterPro" id="IPR005235">
    <property type="entry name" value="YmdB-like"/>
</dbReference>
<gene>
    <name evidence="2" type="ORF">Theos_2393</name>
</gene>
<evidence type="ECO:0000313" key="3">
    <source>
        <dbReference type="Proteomes" id="UP000000211"/>
    </source>
</evidence>
<evidence type="ECO:0000256" key="1">
    <source>
        <dbReference type="SAM" id="MobiDB-lite"/>
    </source>
</evidence>
<dbReference type="SUPFAM" id="SSF56300">
    <property type="entry name" value="Metallo-dependent phosphatases"/>
    <property type="match status" value="1"/>
</dbReference>
<dbReference type="InterPro" id="IPR029052">
    <property type="entry name" value="Metallo-depent_PP-like"/>
</dbReference>
<geneLocation type="plasmid" evidence="2 3">
    <name>pTHEOS01</name>
</geneLocation>
<dbReference type="OrthoDB" id="31712at2"/>
<dbReference type="RefSeq" id="WP_015065370.1">
    <property type="nucleotide sequence ID" value="NC_019387.1"/>
</dbReference>
<evidence type="ECO:0008006" key="4">
    <source>
        <dbReference type="Google" id="ProtNLM"/>
    </source>
</evidence>
<feature type="region of interest" description="Disordered" evidence="1">
    <location>
        <begin position="262"/>
        <end position="286"/>
    </location>
</feature>
<dbReference type="PANTHER" id="PTHR36303:SF1">
    <property type="entry name" value="2',3'-CYCLIC-NUCLEOTIDE 2'-PHOSPHODIESTERASE"/>
    <property type="match status" value="1"/>
</dbReference>